<feature type="compositionally biased region" description="Basic and acidic residues" evidence="7">
    <location>
        <begin position="1633"/>
        <end position="1647"/>
    </location>
</feature>
<feature type="compositionally biased region" description="Basic and acidic residues" evidence="7">
    <location>
        <begin position="597"/>
        <end position="610"/>
    </location>
</feature>
<feature type="binding site" evidence="6">
    <location>
        <position position="744"/>
    </location>
    <ligand>
        <name>ATP</name>
        <dbReference type="ChEBI" id="CHEBI:30616"/>
    </ligand>
</feature>
<feature type="region of interest" description="Disordered" evidence="7">
    <location>
        <begin position="173"/>
        <end position="197"/>
    </location>
</feature>
<feature type="region of interest" description="Disordered" evidence="7">
    <location>
        <begin position="354"/>
        <end position="373"/>
    </location>
</feature>
<feature type="compositionally biased region" description="Polar residues" evidence="7">
    <location>
        <begin position="1194"/>
        <end position="1203"/>
    </location>
</feature>
<dbReference type="SUPFAM" id="SSF56112">
    <property type="entry name" value="Protein kinase-like (PK-like)"/>
    <property type="match status" value="1"/>
</dbReference>
<feature type="region of interest" description="Disordered" evidence="7">
    <location>
        <begin position="1736"/>
        <end position="1781"/>
    </location>
</feature>
<keyword evidence="4 9" id="KW-0418">Kinase</keyword>
<dbReference type="GO" id="GO:0004674">
    <property type="term" value="F:protein serine/threonine kinase activity"/>
    <property type="evidence" value="ECO:0007669"/>
    <property type="project" value="UniProtKB-KW"/>
</dbReference>
<feature type="region of interest" description="Disordered" evidence="7">
    <location>
        <begin position="1095"/>
        <end position="1145"/>
    </location>
</feature>
<dbReference type="PROSITE" id="PS00108">
    <property type="entry name" value="PROTEIN_KINASE_ST"/>
    <property type="match status" value="1"/>
</dbReference>
<feature type="compositionally biased region" description="Polar residues" evidence="7">
    <location>
        <begin position="520"/>
        <end position="532"/>
    </location>
</feature>
<dbReference type="PANTHER" id="PTHR24346:SF82">
    <property type="entry name" value="KP78A-RELATED"/>
    <property type="match status" value="1"/>
</dbReference>
<sequence length="1931" mass="205214">MHPDLHHFQRAVQLRQEEDPATFCPVSVRQYASLVAPSYASTRLPQRVSASRSFTSSVQPSPLQAGAIPCSVLRPVVPWSATTTLGPLVSLDSKAALTPSSVQVGEPCRASLREGEERGSLVARAHTATCSSSEVGRRGGAPAAALPSNGDSSFAAAARTGGTVVYWRRDVHPERRPQSPSPSAPRASSSSPGLRVRDKYGSVHASTAIPGLSSSVGYFREPMQTRRGVPDNARLVSAPRQNQADPLGAFRHEAPSSPPLHETLVPLCTARYRPAVALPYSSQDGSHMDRPGSVSLRLAATATPRLRHGPLPANAGAVTRVTGTANGGRGVLPVSGPATFSGGGPTRLVFHTEGTDSHPPVCSTGSTLTLPPRADGGDRDAMEMLARQDPPHRVVGGSDGQLAKSIVSSLPPSDSEDTRPALHFQCTQFVGPPPTGGGGRAVQAGSTGLKDCAWTSVTGSACLSHDPSDRPVPFTNRLFPQQREGEAASHDAIGDSRFPSGSLTRPGASDGSPCLPLSSVDKQSPLRQNTGFETAAPAAADDEERVEGSQKQELSTRAPSAPLAKGDPCEPPARGSLEPSHRQTARDAANTRGSGVHTRDARVSRKEREVGTVQRNGNVCRGAGASVLGSAVEHRTEKPTRGLREAKRVAAGTGAQDIHNPPNGAEAERRTGRRRAGLKCSLSSASRVRTGSLARSGALTFRQSEEVGKRSMGQYTLGETIGEGTFGKVKLGIHVATQEQVAIKILEKSRIKEADDVERVVREIHILKTVRHPHIVRLLEIIETQQHLYLIMEYASGGELYDYIVNRQCVEEKEACKFFRQILSGVEEMHALRICHRDLKPENILLDADLNIKIVDFGLSNTYTCRSNLKTACGSPSYAAPEMIEGKAYEPLAVDIWSCGVILFALLAGYLPFEDASTDGLYRKIIKGEFECPEWISKPAEDLLRGLLDTDPKRRLVPERIKRHPWYNLVKETTGVVSLSRAGSSSLPPSFTSCAKSETENTRTEGRESRALARSAFLPFGCGIPLCSSCAQWADGDNPEAPPSTCILSQMACLGLDTAKAVEALQKGELTTLTAAYFLLLAKMNRRTGRVRLEAPLQHEAGDKPEAAVSAPSPEGLPRCRVSPQPPLAKGHDATLASADPSGTSPTSALHTVRVCCAPLSFSSPPSGVEYTLEETLPVSLEVSGVYTPAQGDPHSQTSTETPAISVLNRPTGTAPLRQAQEPALTDQRLPSALASSCALPYASVSGNSSEGSSSRPGPGMEAGETSREDTLPVEYGRLYTDPCDGFSHFGQVDERWRTAARRGKDEDVDRVQYRERPEPERHFSGEDARRFRSQDARMDDARLSAKMVDLSGGDREKISVRSDAEATSHRAQAGKGGESALLEIRQQSNTSNSTVDSFSSFNFHALYKSSPSPQATGAAPRASSSSHRPAAAGKNAGKARSARGGESAVPGPSIFSSFASPYPSTGLTAARAASLLSDRARVPPGRPAHLGPPTAMVNRARMHRIRQQQKGALRLPLSSRGSETYRPSATSRPRPAGLAGRTPVEAARGRGSLLLPSSGGSLPSARLPGAGAVGRALLTAEGCRLLNSARGSRTERGEGGAFRLMDWAARSGDHSDLRTRDCPVSTESRATWAEKRDGDTTQREARTPATCRGSSLGPAPAHTDVSLPSERPAEAPPRCGLSPPILPFSLPDGGVSAPARAAREEQLAEIRRSLLATARGVTRKRIGEAEIAAEATGRRTARKPAAGKLVEPGSCGGNEDGRTGSRRKEKTAGAQLSAKASRPLTHRVLTMRSLSARRETGTFIRSSLPRHQKLPGETPLSSLIRAAPTSSRNRGSVTARPCVGSSVQRASPQTLPLLREGFGSARSARNPPLRPLPDPCTLSKGGACTARSVRRETQPLAFPPVQWGNRSRGTRTLEGAGRAEETAGRA</sequence>
<feature type="compositionally biased region" description="Polar residues" evidence="7">
    <location>
        <begin position="549"/>
        <end position="558"/>
    </location>
</feature>
<feature type="region of interest" description="Disordered" evidence="7">
    <location>
        <begin position="1508"/>
        <end position="1542"/>
    </location>
</feature>
<dbReference type="InterPro" id="IPR011009">
    <property type="entry name" value="Kinase-like_dom_sf"/>
</dbReference>
<gene>
    <name evidence="9" type="ORF">BN1204_042920</name>
</gene>
<reference evidence="9" key="1">
    <citation type="journal article" date="2015" name="PLoS ONE">
        <title>Comprehensive Evaluation of Toxoplasma gondii VEG and Neospora caninum LIV Genomes with Tachyzoite Stage Transcriptome and Proteome Defines Novel Transcript Features.</title>
        <authorList>
            <person name="Ramaprasad A."/>
            <person name="Mourier T."/>
            <person name="Naeem R."/>
            <person name="Malas T.B."/>
            <person name="Moussa E."/>
            <person name="Panigrahi A."/>
            <person name="Vermont S.J."/>
            <person name="Otto T.D."/>
            <person name="Wastling J."/>
            <person name="Pain A."/>
        </authorList>
    </citation>
    <scope>NUCLEOTIDE SEQUENCE</scope>
    <source>
        <strain evidence="9">Liverpool</strain>
    </source>
</reference>
<feature type="region of interest" description="Disordered" evidence="7">
    <location>
        <begin position="1828"/>
        <end position="1851"/>
    </location>
</feature>
<feature type="region of interest" description="Disordered" evidence="7">
    <location>
        <begin position="1613"/>
        <end position="1682"/>
    </location>
</feature>
<protein>
    <submittedName>
        <fullName evidence="9">CAM kinase, SNF1 family, putative</fullName>
    </submittedName>
</protein>
<feature type="region of interest" description="Disordered" evidence="7">
    <location>
        <begin position="1300"/>
        <end position="1338"/>
    </location>
</feature>
<evidence type="ECO:0000256" key="3">
    <source>
        <dbReference type="ARBA" id="ARBA00022741"/>
    </source>
</evidence>
<organism evidence="9">
    <name type="scientific">Neospora caninum (strain Liverpool)</name>
    <dbReference type="NCBI Taxonomy" id="572307"/>
    <lineage>
        <taxon>Eukaryota</taxon>
        <taxon>Sar</taxon>
        <taxon>Alveolata</taxon>
        <taxon>Apicomplexa</taxon>
        <taxon>Conoidasida</taxon>
        <taxon>Coccidia</taxon>
        <taxon>Eucoccidiorida</taxon>
        <taxon>Eimeriorina</taxon>
        <taxon>Sarcocystidae</taxon>
        <taxon>Neospora</taxon>
    </lineage>
</organism>
<keyword evidence="5 6" id="KW-0067">ATP-binding</keyword>
<dbReference type="Gene3D" id="1.10.510.10">
    <property type="entry name" value="Transferase(Phosphotransferase) domain 1"/>
    <property type="match status" value="1"/>
</dbReference>
<proteinExistence type="predicted"/>
<feature type="compositionally biased region" description="Basic and acidic residues" evidence="7">
    <location>
        <begin position="1613"/>
        <end position="1622"/>
    </location>
</feature>
<feature type="domain" description="Protein kinase" evidence="8">
    <location>
        <begin position="715"/>
        <end position="967"/>
    </location>
</feature>
<evidence type="ECO:0000256" key="5">
    <source>
        <dbReference type="ARBA" id="ARBA00022840"/>
    </source>
</evidence>
<accession>A0A0F7UF67</accession>
<feature type="region of interest" description="Disordered" evidence="7">
    <location>
        <begin position="1355"/>
        <end position="1380"/>
    </location>
</feature>
<feature type="region of interest" description="Disordered" evidence="7">
    <location>
        <begin position="1186"/>
        <end position="1210"/>
    </location>
</feature>
<feature type="compositionally biased region" description="Polar residues" evidence="7">
    <location>
        <begin position="1520"/>
        <end position="1532"/>
    </location>
</feature>
<evidence type="ECO:0000256" key="1">
    <source>
        <dbReference type="ARBA" id="ARBA00022527"/>
    </source>
</evidence>
<feature type="compositionally biased region" description="Low complexity" evidence="7">
    <location>
        <begin position="1419"/>
        <end position="1433"/>
    </location>
</feature>
<feature type="compositionally biased region" description="Basic and acidic residues" evidence="7">
    <location>
        <begin position="483"/>
        <end position="494"/>
    </location>
</feature>
<dbReference type="FunFam" id="1.10.510.10:FF:000956">
    <property type="entry name" value="CAMK family protein kinase"/>
    <property type="match status" value="1"/>
</dbReference>
<dbReference type="FunFam" id="3.30.200.20:FF:000003">
    <property type="entry name" value="Non-specific serine/threonine protein kinase"/>
    <property type="match status" value="1"/>
</dbReference>
<evidence type="ECO:0000256" key="7">
    <source>
        <dbReference type="SAM" id="MobiDB-lite"/>
    </source>
</evidence>
<evidence type="ECO:0000259" key="8">
    <source>
        <dbReference type="PROSITE" id="PS50011"/>
    </source>
</evidence>
<feature type="region of interest" description="Disordered" evidence="7">
    <location>
        <begin position="131"/>
        <end position="154"/>
    </location>
</feature>
<dbReference type="InterPro" id="IPR000719">
    <property type="entry name" value="Prot_kinase_dom"/>
</dbReference>
<dbReference type="Pfam" id="PF00069">
    <property type="entry name" value="Pkinase"/>
    <property type="match status" value="1"/>
</dbReference>
<feature type="region of interest" description="Disordered" evidence="7">
    <location>
        <begin position="1864"/>
        <end position="1883"/>
    </location>
</feature>
<dbReference type="PROSITE" id="PS50011">
    <property type="entry name" value="PROTEIN_KINASE_DOM"/>
    <property type="match status" value="1"/>
</dbReference>
<dbReference type="InterPro" id="IPR017441">
    <property type="entry name" value="Protein_kinase_ATP_BS"/>
</dbReference>
<keyword evidence="3 6" id="KW-0547">Nucleotide-binding</keyword>
<keyword evidence="1" id="KW-0723">Serine/threonine-protein kinase</keyword>
<evidence type="ECO:0000256" key="2">
    <source>
        <dbReference type="ARBA" id="ARBA00022679"/>
    </source>
</evidence>
<dbReference type="EMBL" id="LN714484">
    <property type="protein sequence ID" value="CEL68539.1"/>
    <property type="molecule type" value="Genomic_DNA"/>
</dbReference>
<dbReference type="SMART" id="SM00220">
    <property type="entry name" value="S_TKc"/>
    <property type="match status" value="1"/>
</dbReference>
<dbReference type="CDD" id="cd14003">
    <property type="entry name" value="STKc_AMPK-like"/>
    <property type="match status" value="1"/>
</dbReference>
<dbReference type="GO" id="GO:0005737">
    <property type="term" value="C:cytoplasm"/>
    <property type="evidence" value="ECO:0007669"/>
    <property type="project" value="TreeGrafter"/>
</dbReference>
<name>A0A0F7UF67_NEOCL</name>
<feature type="region of interest" description="Disordered" evidence="7">
    <location>
        <begin position="483"/>
        <end position="610"/>
    </location>
</feature>
<dbReference type="GO" id="GO:0035556">
    <property type="term" value="P:intracellular signal transduction"/>
    <property type="evidence" value="ECO:0007669"/>
    <property type="project" value="TreeGrafter"/>
</dbReference>
<feature type="region of interest" description="Disordered" evidence="7">
    <location>
        <begin position="1894"/>
        <end position="1931"/>
    </location>
</feature>
<dbReference type="PANTHER" id="PTHR24346">
    <property type="entry name" value="MAP/MICROTUBULE AFFINITY-REGULATING KINASE"/>
    <property type="match status" value="1"/>
</dbReference>
<feature type="compositionally biased region" description="Low complexity" evidence="7">
    <location>
        <begin position="1244"/>
        <end position="1260"/>
    </location>
</feature>
<dbReference type="PROSITE" id="PS00107">
    <property type="entry name" value="PROTEIN_KINASE_ATP"/>
    <property type="match status" value="1"/>
</dbReference>
<feature type="compositionally biased region" description="Basic and acidic residues" evidence="7">
    <location>
        <begin position="1355"/>
        <end position="1369"/>
    </location>
</feature>
<evidence type="ECO:0000256" key="6">
    <source>
        <dbReference type="PROSITE-ProRule" id="PRU10141"/>
    </source>
</evidence>
<feature type="region of interest" description="Disordered" evidence="7">
    <location>
        <begin position="650"/>
        <end position="677"/>
    </location>
</feature>
<feature type="region of interest" description="Disordered" evidence="7">
    <location>
        <begin position="1243"/>
        <end position="1271"/>
    </location>
</feature>
<evidence type="ECO:0000256" key="4">
    <source>
        <dbReference type="ARBA" id="ARBA00022777"/>
    </source>
</evidence>
<keyword evidence="2" id="KW-0808">Transferase</keyword>
<feature type="region of interest" description="Disordered" evidence="7">
    <location>
        <begin position="1412"/>
        <end position="1455"/>
    </location>
</feature>
<dbReference type="GO" id="GO:0005524">
    <property type="term" value="F:ATP binding"/>
    <property type="evidence" value="ECO:0007669"/>
    <property type="project" value="UniProtKB-UniRule"/>
</dbReference>
<evidence type="ECO:0000313" key="9">
    <source>
        <dbReference type="EMBL" id="CEL68539.1"/>
    </source>
</evidence>
<dbReference type="InterPro" id="IPR008271">
    <property type="entry name" value="Ser/Thr_kinase_AS"/>
</dbReference>
<feature type="compositionally biased region" description="Basic and acidic residues" evidence="7">
    <location>
        <begin position="1922"/>
        <end position="1931"/>
    </location>
</feature>